<dbReference type="PANTHER" id="PTHR33739">
    <property type="entry name" value="OS07G0681500 PROTEIN"/>
    <property type="match status" value="1"/>
</dbReference>
<dbReference type="EMBL" id="QGKY02000246">
    <property type="protein sequence ID" value="KAF2585224.1"/>
    <property type="molecule type" value="Genomic_DNA"/>
</dbReference>
<name>A0A8S9JSV6_BRACR</name>
<evidence type="ECO:0000313" key="1">
    <source>
        <dbReference type="EMBL" id="KAF2585224.1"/>
    </source>
</evidence>
<comment type="caution">
    <text evidence="1">The sequence shown here is derived from an EMBL/GenBank/DDBJ whole genome shotgun (WGS) entry which is preliminary data.</text>
</comment>
<organism evidence="1">
    <name type="scientific">Brassica cretica</name>
    <name type="common">Mustard</name>
    <dbReference type="NCBI Taxonomy" id="69181"/>
    <lineage>
        <taxon>Eukaryota</taxon>
        <taxon>Viridiplantae</taxon>
        <taxon>Streptophyta</taxon>
        <taxon>Embryophyta</taxon>
        <taxon>Tracheophyta</taxon>
        <taxon>Spermatophyta</taxon>
        <taxon>Magnoliopsida</taxon>
        <taxon>eudicotyledons</taxon>
        <taxon>Gunneridae</taxon>
        <taxon>Pentapetalae</taxon>
        <taxon>rosids</taxon>
        <taxon>malvids</taxon>
        <taxon>Brassicales</taxon>
        <taxon>Brassicaceae</taxon>
        <taxon>Brassiceae</taxon>
        <taxon>Brassica</taxon>
    </lineage>
</organism>
<protein>
    <submittedName>
        <fullName evidence="1">Uncharacterized protein</fullName>
    </submittedName>
</protein>
<proteinExistence type="predicted"/>
<reference evidence="1" key="1">
    <citation type="submission" date="2019-12" db="EMBL/GenBank/DDBJ databases">
        <title>Genome sequencing and annotation of Brassica cretica.</title>
        <authorList>
            <person name="Studholme D.J."/>
            <person name="Sarris P.F."/>
        </authorList>
    </citation>
    <scope>NUCLEOTIDE SEQUENCE</scope>
    <source>
        <strain evidence="1">PFS-102/07</strain>
        <tissue evidence="1">Leaf</tissue>
    </source>
</reference>
<dbReference type="GO" id="GO:2000762">
    <property type="term" value="P:regulation of phenylpropanoid metabolic process"/>
    <property type="evidence" value="ECO:0007669"/>
    <property type="project" value="InterPro"/>
</dbReference>
<dbReference type="InterPro" id="IPR039638">
    <property type="entry name" value="MED33A/B"/>
</dbReference>
<dbReference type="PANTHER" id="PTHR33739:SF5">
    <property type="entry name" value="MEDIATOR OF RNA POLYMERASE II TRANSCRIPTION SUBUNIT 33A"/>
    <property type="match status" value="1"/>
</dbReference>
<accession>A0A8S9JSV6</accession>
<dbReference type="GO" id="GO:0016592">
    <property type="term" value="C:mediator complex"/>
    <property type="evidence" value="ECO:0007669"/>
    <property type="project" value="InterPro"/>
</dbReference>
<gene>
    <name evidence="1" type="ORF">F2Q70_00036618</name>
</gene>
<dbReference type="AlphaFoldDB" id="A0A8S9JSV6"/>
<sequence length="380" mass="42149">MIATPDDWPAFAAELNEFKTLWASYQDGQVVYKDRSNNTKADFLARQARTRKRVFSYVNTCVPHWINTRNSAFADSCYGWISSKPYKCLAAGCPWPCMPIVASLWTQKAKRWFDFLVFSASRTVFLHNPDAVVQLLRNCFSATLGLNVNDGGIGALLGHGGIFPVAPGILYLRMYRALRDTVSVTEEIFSLLIHSVKDIAQNRLSKEDLERLKTVKSGSRYGQSSLATAMTQVKLAASLSASLSDQEQGPSELVAELRKRACPCLLCGPMRRIRLGRGLEISCLKTPPRNHGKPLGVLSECLGWENISGMRDSNVAGLYYRFGESNGELFAMLGDREVLKSLSNGLRQWGKDELAILLISMGGIKTMDHATDFIIHLNAS</sequence>